<comment type="cofactor">
    <cofactor evidence="3">
        <name>pyridoxal 5'-phosphate</name>
        <dbReference type="ChEBI" id="CHEBI:597326"/>
    </cofactor>
</comment>
<dbReference type="EC" id="4.3.1.19" evidence="7"/>
<dbReference type="RefSeq" id="WP_008498653.1">
    <property type="nucleotide sequence ID" value="NZ_CP016537.2"/>
</dbReference>
<dbReference type="STRING" id="1215089.BBI08_14315"/>
<keyword evidence="15" id="KW-1185">Reference proteome</keyword>
<dbReference type="GO" id="GO:0005524">
    <property type="term" value="F:ATP binding"/>
    <property type="evidence" value="ECO:0007669"/>
    <property type="project" value="TreeGrafter"/>
</dbReference>
<evidence type="ECO:0000256" key="2">
    <source>
        <dbReference type="ARBA" id="ARBA00001913"/>
    </source>
</evidence>
<dbReference type="GO" id="GO:0070179">
    <property type="term" value="P:D-serine biosynthetic process"/>
    <property type="evidence" value="ECO:0007669"/>
    <property type="project" value="TreeGrafter"/>
</dbReference>
<accession>A0A1C7DU05</accession>
<dbReference type="OrthoDB" id="9811476at2"/>
<dbReference type="InterPro" id="IPR000634">
    <property type="entry name" value="Ser/Thr_deHydtase_PyrdxlP-BS"/>
</dbReference>
<dbReference type="PANTHER" id="PTHR43050">
    <property type="entry name" value="SERINE / THREONINE RACEMASE FAMILY MEMBER"/>
    <property type="match status" value="1"/>
</dbReference>
<dbReference type="Gene3D" id="3.40.50.1100">
    <property type="match status" value="2"/>
</dbReference>
<dbReference type="GO" id="GO:0030170">
    <property type="term" value="F:pyridoxal phosphate binding"/>
    <property type="evidence" value="ECO:0007669"/>
    <property type="project" value="InterPro"/>
</dbReference>
<dbReference type="SUPFAM" id="SSF53686">
    <property type="entry name" value="Tryptophan synthase beta subunit-like PLP-dependent enzymes"/>
    <property type="match status" value="1"/>
</dbReference>
<evidence type="ECO:0000313" key="14">
    <source>
        <dbReference type="EMBL" id="ANU14955.1"/>
    </source>
</evidence>
<evidence type="ECO:0000256" key="11">
    <source>
        <dbReference type="ARBA" id="ARBA00025527"/>
    </source>
</evidence>
<comment type="cofactor">
    <cofactor evidence="4">
        <name>Mn(2+)</name>
        <dbReference type="ChEBI" id="CHEBI:29035"/>
    </cofactor>
</comment>
<evidence type="ECO:0000256" key="4">
    <source>
        <dbReference type="ARBA" id="ARBA00001936"/>
    </source>
</evidence>
<dbReference type="PANTHER" id="PTHR43050:SF1">
    <property type="entry name" value="SERINE RACEMASE"/>
    <property type="match status" value="1"/>
</dbReference>
<comment type="cofactor">
    <cofactor evidence="5">
        <name>Mg(2+)</name>
        <dbReference type="ChEBI" id="CHEBI:18420"/>
    </cofactor>
</comment>
<dbReference type="FunFam" id="3.40.50.1100:FF:000005">
    <property type="entry name" value="Threonine dehydratase catabolic"/>
    <property type="match status" value="1"/>
</dbReference>
<dbReference type="Proteomes" id="UP000092687">
    <property type="component" value="Chromosome"/>
</dbReference>
<keyword evidence="8" id="KW-0460">Magnesium</keyword>
<evidence type="ECO:0000256" key="8">
    <source>
        <dbReference type="ARBA" id="ARBA00022842"/>
    </source>
</evidence>
<dbReference type="CDD" id="cd01562">
    <property type="entry name" value="Thr-dehyd"/>
    <property type="match status" value="1"/>
</dbReference>
<sequence>MVRLNDVKKAHEKIQHSIHMTPIITSSQLNKHCEMEVFLKAEHLQKTGSFKIRGATNAVMRAVAEGARFITAASSGNHGQAVAYIAGQLGVPAVIVVPEDASRAKVEAIKGYGAEIEYCGLTSAERIPRAKQCAKERNGVYIPPYDDLAVIAGQGTIALEILEQLPNIEVIVAPIGGGGLMSGILCAVKKSKPEVRVVGVEPESANDTYLSLQDGVITAISGTSTIADGLRTSQPGNLTFPIISEHLDELVLVSEEEIKEAFQFLLERTKQLVEPSGATALAAVMAGKVGKPNEKVAVVLSGGNVDLYQISTLLKNEMFNDELSGKKGSKEV</sequence>
<protein>
    <recommendedName>
        <fullName evidence="7">threonine ammonia-lyase</fullName>
        <ecNumber evidence="7">4.3.1.19</ecNumber>
    </recommendedName>
    <alternativeName>
        <fullName evidence="12">Threonine deaminase</fullName>
    </alternativeName>
</protein>
<reference evidence="14" key="1">
    <citation type="submission" date="2016-10" db="EMBL/GenBank/DDBJ databases">
        <authorList>
            <person name="de Groot N.N."/>
        </authorList>
    </citation>
    <scope>NUCLEOTIDE SEQUENCE</scope>
    <source>
        <strain evidence="14">DSM 24743</strain>
    </source>
</reference>
<dbReference type="FunFam" id="3.40.50.1100:FF:000007">
    <property type="entry name" value="L-threonine dehydratase catabolic TdcB"/>
    <property type="match status" value="1"/>
</dbReference>
<evidence type="ECO:0000259" key="13">
    <source>
        <dbReference type="Pfam" id="PF00291"/>
    </source>
</evidence>
<keyword evidence="10" id="KW-0456">Lyase</keyword>
<dbReference type="EMBL" id="CP016537">
    <property type="protein sequence ID" value="ANU14955.1"/>
    <property type="molecule type" value="Genomic_DNA"/>
</dbReference>
<keyword evidence="9" id="KW-0663">Pyridoxal phosphate</keyword>
<dbReference type="GO" id="GO:0000287">
    <property type="term" value="F:magnesium ion binding"/>
    <property type="evidence" value="ECO:0007669"/>
    <property type="project" value="TreeGrafter"/>
</dbReference>
<feature type="domain" description="Tryptophan synthase beta chain-like PALP" evidence="13">
    <location>
        <begin position="16"/>
        <end position="302"/>
    </location>
</feature>
<dbReference type="AlphaFoldDB" id="A0A1C7DU05"/>
<comment type="similarity">
    <text evidence="6">Belongs to the serine/threonine dehydratase family.</text>
</comment>
<dbReference type="GO" id="GO:0018114">
    <property type="term" value="F:threonine racemase activity"/>
    <property type="evidence" value="ECO:0007669"/>
    <property type="project" value="TreeGrafter"/>
</dbReference>
<evidence type="ECO:0000256" key="1">
    <source>
        <dbReference type="ARBA" id="ARBA00001274"/>
    </source>
</evidence>
<dbReference type="Pfam" id="PF00291">
    <property type="entry name" value="PALP"/>
    <property type="match status" value="1"/>
</dbReference>
<evidence type="ECO:0000256" key="9">
    <source>
        <dbReference type="ARBA" id="ARBA00022898"/>
    </source>
</evidence>
<dbReference type="PROSITE" id="PS00165">
    <property type="entry name" value="DEHYDRATASE_SER_THR"/>
    <property type="match status" value="1"/>
</dbReference>
<comment type="function">
    <text evidence="11">Catalyzes the anaerobic formation of alpha-ketobutyrate and ammonia from threonine in a two-step reaction. The first step involved a dehydration of threonine and a production of enamine intermediates (aminocrotonate), which tautomerizes to its imine form (iminobutyrate). Both intermediates are unstable and short-lived. The second step is the nonenzymatic hydrolysis of the enamine/imine intermediates to form 2-ketobutyrate and free ammonia. In the low water environment of the cell, the second step is accelerated by RidA.</text>
</comment>
<evidence type="ECO:0000256" key="7">
    <source>
        <dbReference type="ARBA" id="ARBA00012096"/>
    </source>
</evidence>
<dbReference type="KEGG" id="phc:BBI08_14315"/>
<organism evidence="14 15">
    <name type="scientific">Planococcus halocryophilus</name>
    <dbReference type="NCBI Taxonomy" id="1215089"/>
    <lineage>
        <taxon>Bacteria</taxon>
        <taxon>Bacillati</taxon>
        <taxon>Bacillota</taxon>
        <taxon>Bacilli</taxon>
        <taxon>Bacillales</taxon>
        <taxon>Caryophanaceae</taxon>
        <taxon>Planococcus</taxon>
    </lineage>
</organism>
<comment type="cofactor">
    <cofactor evidence="2">
        <name>Ca(2+)</name>
        <dbReference type="ChEBI" id="CHEBI:29108"/>
    </cofactor>
</comment>
<evidence type="ECO:0000256" key="10">
    <source>
        <dbReference type="ARBA" id="ARBA00023239"/>
    </source>
</evidence>
<gene>
    <name evidence="14" type="ORF">BBI08_14315</name>
</gene>
<dbReference type="InterPro" id="IPR001926">
    <property type="entry name" value="TrpB-like_PALP"/>
</dbReference>
<dbReference type="InterPro" id="IPR036052">
    <property type="entry name" value="TrpB-like_PALP_sf"/>
</dbReference>
<evidence type="ECO:0000256" key="12">
    <source>
        <dbReference type="ARBA" id="ARBA00031427"/>
    </source>
</evidence>
<evidence type="ECO:0000313" key="15">
    <source>
        <dbReference type="Proteomes" id="UP000092687"/>
    </source>
</evidence>
<dbReference type="GO" id="GO:0003941">
    <property type="term" value="F:L-serine ammonia-lyase activity"/>
    <property type="evidence" value="ECO:0007669"/>
    <property type="project" value="TreeGrafter"/>
</dbReference>
<evidence type="ECO:0000256" key="6">
    <source>
        <dbReference type="ARBA" id="ARBA00010869"/>
    </source>
</evidence>
<dbReference type="GO" id="GO:0030378">
    <property type="term" value="F:serine racemase activity"/>
    <property type="evidence" value="ECO:0007669"/>
    <property type="project" value="TreeGrafter"/>
</dbReference>
<comment type="catalytic activity">
    <reaction evidence="1">
        <text>L-threonine = 2-oxobutanoate + NH4(+)</text>
        <dbReference type="Rhea" id="RHEA:22108"/>
        <dbReference type="ChEBI" id="CHEBI:16763"/>
        <dbReference type="ChEBI" id="CHEBI:28938"/>
        <dbReference type="ChEBI" id="CHEBI:57926"/>
        <dbReference type="EC" id="4.3.1.19"/>
    </reaction>
</comment>
<name>A0A1C7DU05_9BACL</name>
<evidence type="ECO:0000256" key="3">
    <source>
        <dbReference type="ARBA" id="ARBA00001933"/>
    </source>
</evidence>
<proteinExistence type="inferred from homology"/>
<evidence type="ECO:0000256" key="5">
    <source>
        <dbReference type="ARBA" id="ARBA00001946"/>
    </source>
</evidence>
<dbReference type="GO" id="GO:0004794">
    <property type="term" value="F:threonine deaminase activity"/>
    <property type="evidence" value="ECO:0007669"/>
    <property type="project" value="UniProtKB-EC"/>
</dbReference>